<evidence type="ECO:0000313" key="2">
    <source>
        <dbReference type="EMBL" id="KIN08791.1"/>
    </source>
</evidence>
<dbReference type="Pfam" id="PF01814">
    <property type="entry name" value="Hemerythrin"/>
    <property type="match status" value="1"/>
</dbReference>
<evidence type="ECO:0000259" key="1">
    <source>
        <dbReference type="Pfam" id="PF01814"/>
    </source>
</evidence>
<dbReference type="AlphaFoldDB" id="A0A0C3HKN4"/>
<dbReference type="InterPro" id="IPR053206">
    <property type="entry name" value="Dimeric_xanthone_biosynth"/>
</dbReference>
<dbReference type="PANTHER" id="PTHR38048">
    <property type="entry name" value="EXPRESSED PROTEIN"/>
    <property type="match status" value="1"/>
</dbReference>
<dbReference type="Proteomes" id="UP000054321">
    <property type="component" value="Unassembled WGS sequence"/>
</dbReference>
<dbReference type="STRING" id="913774.A0A0C3HKN4"/>
<dbReference type="InParanoid" id="A0A0C3HKN4"/>
<name>A0A0C3HKN4_OIDMZ</name>
<reference evidence="3" key="2">
    <citation type="submission" date="2015-01" db="EMBL/GenBank/DDBJ databases">
        <title>Evolutionary Origins and Diversification of the Mycorrhizal Mutualists.</title>
        <authorList>
            <consortium name="DOE Joint Genome Institute"/>
            <consortium name="Mycorrhizal Genomics Consortium"/>
            <person name="Kohler A."/>
            <person name="Kuo A."/>
            <person name="Nagy L.G."/>
            <person name="Floudas D."/>
            <person name="Copeland A."/>
            <person name="Barry K.W."/>
            <person name="Cichocki N."/>
            <person name="Veneault-Fourrey C."/>
            <person name="LaButti K."/>
            <person name="Lindquist E.A."/>
            <person name="Lipzen A."/>
            <person name="Lundell T."/>
            <person name="Morin E."/>
            <person name="Murat C."/>
            <person name="Riley R."/>
            <person name="Ohm R."/>
            <person name="Sun H."/>
            <person name="Tunlid A."/>
            <person name="Henrissat B."/>
            <person name="Grigoriev I.V."/>
            <person name="Hibbett D.S."/>
            <person name="Martin F."/>
        </authorList>
    </citation>
    <scope>NUCLEOTIDE SEQUENCE [LARGE SCALE GENOMIC DNA]</scope>
    <source>
        <strain evidence="3">Zn</strain>
    </source>
</reference>
<dbReference type="OrthoDB" id="58416at2759"/>
<organism evidence="2 3">
    <name type="scientific">Oidiodendron maius (strain Zn)</name>
    <dbReference type="NCBI Taxonomy" id="913774"/>
    <lineage>
        <taxon>Eukaryota</taxon>
        <taxon>Fungi</taxon>
        <taxon>Dikarya</taxon>
        <taxon>Ascomycota</taxon>
        <taxon>Pezizomycotina</taxon>
        <taxon>Leotiomycetes</taxon>
        <taxon>Leotiomycetes incertae sedis</taxon>
        <taxon>Myxotrichaceae</taxon>
        <taxon>Oidiodendron</taxon>
    </lineage>
</organism>
<reference evidence="2 3" key="1">
    <citation type="submission" date="2014-04" db="EMBL/GenBank/DDBJ databases">
        <authorList>
            <consortium name="DOE Joint Genome Institute"/>
            <person name="Kuo A."/>
            <person name="Martino E."/>
            <person name="Perotto S."/>
            <person name="Kohler A."/>
            <person name="Nagy L.G."/>
            <person name="Floudas D."/>
            <person name="Copeland A."/>
            <person name="Barry K.W."/>
            <person name="Cichocki N."/>
            <person name="Veneault-Fourrey C."/>
            <person name="LaButti K."/>
            <person name="Lindquist E.A."/>
            <person name="Lipzen A."/>
            <person name="Lundell T."/>
            <person name="Morin E."/>
            <person name="Murat C."/>
            <person name="Sun H."/>
            <person name="Tunlid A."/>
            <person name="Henrissat B."/>
            <person name="Grigoriev I.V."/>
            <person name="Hibbett D.S."/>
            <person name="Martin F."/>
            <person name="Nordberg H.P."/>
            <person name="Cantor M.N."/>
            <person name="Hua S.X."/>
        </authorList>
    </citation>
    <scope>NUCLEOTIDE SEQUENCE [LARGE SCALE GENOMIC DNA]</scope>
    <source>
        <strain evidence="2 3">Zn</strain>
    </source>
</reference>
<dbReference type="HOGENOM" id="CLU_066708_0_1_1"/>
<protein>
    <recommendedName>
        <fullName evidence="1">Hemerythrin-like domain-containing protein</fullName>
    </recommendedName>
</protein>
<keyword evidence="3" id="KW-1185">Reference proteome</keyword>
<feature type="domain" description="Hemerythrin-like" evidence="1">
    <location>
        <begin position="33"/>
        <end position="155"/>
    </location>
</feature>
<proteinExistence type="predicted"/>
<gene>
    <name evidence="2" type="ORF">OIDMADRAFT_48633</name>
</gene>
<dbReference type="CDD" id="cd12108">
    <property type="entry name" value="Hr-like"/>
    <property type="match status" value="1"/>
</dbReference>
<evidence type="ECO:0000313" key="3">
    <source>
        <dbReference type="Proteomes" id="UP000054321"/>
    </source>
</evidence>
<dbReference type="InterPro" id="IPR012312">
    <property type="entry name" value="Hemerythrin-like"/>
</dbReference>
<accession>A0A0C3HKN4</accession>
<sequence length="265" mass="30285">MPAPSADQPYPVIPTPHVDGTKASKGTIYVATVMALAHNMFIRYLNSIYLQATGISQPKDIADFLFYCQTWYKVIHEHHTGEEKLLFPRIDALTGDGSMEESAEEHKLFTDGIDEFYKYVSDTKPEEYDGAKLRSIIDSFAPALMKHLRAEVQKLTEVGEKVGGDKLQVLFDEFEAQLLKESQKEWDPHVIIPAVIGAVDHEFEDGMHASWPPFPWFVPLLSKWIFSRKYSGSWRFSPCHNFKRRELRFVGDDYEKAVVTAVNLL</sequence>
<dbReference type="EMBL" id="KN832870">
    <property type="protein sequence ID" value="KIN08791.1"/>
    <property type="molecule type" value="Genomic_DNA"/>
</dbReference>
<dbReference type="PANTHER" id="PTHR38048:SF2">
    <property type="entry name" value="HEMERYTHRIN-LIKE DOMAIN-CONTAINING PROTEIN"/>
    <property type="match status" value="1"/>
</dbReference>
<dbReference type="Gene3D" id="1.20.120.520">
    <property type="entry name" value="nmb1532 protein domain like"/>
    <property type="match status" value="1"/>
</dbReference>